<gene>
    <name evidence="3" type="ORF">AAY42_06780</name>
</gene>
<feature type="chain" id="PRO_5006189240" evidence="1">
    <location>
        <begin position="20"/>
        <end position="732"/>
    </location>
</feature>
<evidence type="ECO:0000313" key="4">
    <source>
        <dbReference type="Proteomes" id="UP000050827"/>
    </source>
</evidence>
<keyword evidence="4" id="KW-1185">Reference proteome</keyword>
<dbReference type="STRING" id="346185.AAY42_06780"/>
<proteinExistence type="predicted"/>
<dbReference type="PATRIC" id="fig|1547436.3.peg.1405"/>
<feature type="domain" description="DUF5916" evidence="2">
    <location>
        <begin position="238"/>
        <end position="671"/>
    </location>
</feature>
<feature type="signal peptide" evidence="1">
    <location>
        <begin position="1"/>
        <end position="19"/>
    </location>
</feature>
<evidence type="ECO:0000313" key="3">
    <source>
        <dbReference type="EMBL" id="KQC29624.1"/>
    </source>
</evidence>
<dbReference type="OrthoDB" id="9786766at2"/>
<name>A0A0Q1CFT8_9FLAO</name>
<dbReference type="InterPro" id="IPR045670">
    <property type="entry name" value="DUF5916"/>
</dbReference>
<dbReference type="AlphaFoldDB" id="A0A0Q1CFT8"/>
<dbReference type="Proteomes" id="UP000050827">
    <property type="component" value="Unassembled WGS sequence"/>
</dbReference>
<keyword evidence="1" id="KW-0732">Signal</keyword>
<dbReference type="Pfam" id="PF19313">
    <property type="entry name" value="DUF5916"/>
    <property type="match status" value="1"/>
</dbReference>
<dbReference type="SUPFAM" id="SSF49344">
    <property type="entry name" value="CBD9-like"/>
    <property type="match status" value="1"/>
</dbReference>
<sequence length="732" mass="85133">MSKFRFVFITILLPFLFFAQTDNKKFTVKFIDQPIKIDGVLDESVWQTAESAHDFQQYFPSDSILARQQTDMKFLYSETTLYVGIKLSTEGADYVIPSLERDYRAGGNDNISLMFDTFNDGTNAFLFGSNPYGVRREALISGGGFQIEDFTTSWDVKWRGESKIYDGYYITEWAIPLTSFKFKEGETKWRLNSYRFDTQSNETSTWMKVPQNQIIFNLAFMGDMVFEKPLGKSRTPIAIIPYVNALSLKDYENSESTNDINFGGDAKISIGNGMNLDVTLNPDFSNVEVDNFFTNLTRFEVSLPERRQFFVDNNDLFGTFGSSRDSNPFFSRRIGIAEDLDEETIENGIIGGIRLSGKLNENWRLGLLNIQTEEDLENEIPSNNNTVFALQKKLFSRSNLSFIFVNRETFKDYDFLEETERYNRVVGLDYNLASSDNTWVGKFFYHQSFAHEIGDDNSTGGVDLQYNSRKMNLGLRGNFVGNDYRADLGFVRRKDIVAARPFAEFNFWPAKGKLNFHGFQLYPEVIWMPTMDYKNTDYRFFSSWAAQWKSQERFEIKMFNRYTFLTDSFDPTDTDGALELPADQGYYYTNFEVEFQSDRRKVFSYGFEPGYGDFYNGSRFSFEGDMSLRLQPKVFLSLGLNYDSINLPDPYPSADIWLVSPRINITFNKSIFWSTLVQYSNQRDNLGFNSRLQWRFAPLSDLFIVYNDNYFVNSFMPRSRSINLKFTYWLNI</sequence>
<dbReference type="RefSeq" id="WP_055393572.1">
    <property type="nucleotide sequence ID" value="NZ_LCTZ01000002.1"/>
</dbReference>
<dbReference type="EMBL" id="LCTZ01000002">
    <property type="protein sequence ID" value="KQC29624.1"/>
    <property type="molecule type" value="Genomic_DNA"/>
</dbReference>
<dbReference type="Gene3D" id="2.60.40.1190">
    <property type="match status" value="1"/>
</dbReference>
<accession>A0A0Q1CFT8</accession>
<evidence type="ECO:0000259" key="2">
    <source>
        <dbReference type="Pfam" id="PF19313"/>
    </source>
</evidence>
<reference evidence="3 4" key="1">
    <citation type="submission" date="2015-04" db="EMBL/GenBank/DDBJ databases">
        <title>Complete genome of flavobacterium.</title>
        <authorList>
            <person name="Kwon Y.M."/>
            <person name="Kim S.-J."/>
        </authorList>
    </citation>
    <scope>NUCLEOTIDE SEQUENCE [LARGE SCALE GENOMIC DNA]</scope>
    <source>
        <strain evidence="3 4">DK169</strain>
    </source>
</reference>
<organism evidence="3 4">
    <name type="scientific">Flagellimonas eckloniae</name>
    <dbReference type="NCBI Taxonomy" id="346185"/>
    <lineage>
        <taxon>Bacteria</taxon>
        <taxon>Pseudomonadati</taxon>
        <taxon>Bacteroidota</taxon>
        <taxon>Flavobacteriia</taxon>
        <taxon>Flavobacteriales</taxon>
        <taxon>Flavobacteriaceae</taxon>
        <taxon>Flagellimonas</taxon>
    </lineage>
</organism>
<comment type="caution">
    <text evidence="3">The sequence shown here is derived from an EMBL/GenBank/DDBJ whole genome shotgun (WGS) entry which is preliminary data.</text>
</comment>
<evidence type="ECO:0000256" key="1">
    <source>
        <dbReference type="SAM" id="SignalP"/>
    </source>
</evidence>
<keyword evidence="3" id="KW-0378">Hydrolase</keyword>
<dbReference type="CDD" id="cd09618">
    <property type="entry name" value="CBM9_like_2"/>
    <property type="match status" value="1"/>
</dbReference>
<protein>
    <submittedName>
        <fullName evidence="3">Hydrolase</fullName>
    </submittedName>
</protein>
<dbReference type="GO" id="GO:0016787">
    <property type="term" value="F:hydrolase activity"/>
    <property type="evidence" value="ECO:0007669"/>
    <property type="project" value="UniProtKB-KW"/>
</dbReference>